<dbReference type="Proteomes" id="UP000321400">
    <property type="component" value="Unassembled WGS sequence"/>
</dbReference>
<reference evidence="1 2" key="1">
    <citation type="submission" date="2019-07" db="EMBL/GenBank/DDBJ databases">
        <title>Whole genome shotgun sequence of Halolactibacillus alkaliphilus NBRC 103919.</title>
        <authorList>
            <person name="Hosoyama A."/>
            <person name="Uohara A."/>
            <person name="Ohji S."/>
            <person name="Ichikawa N."/>
        </authorList>
    </citation>
    <scope>NUCLEOTIDE SEQUENCE [LARGE SCALE GENOMIC DNA]</scope>
    <source>
        <strain evidence="1 2">NBRC 103919</strain>
    </source>
</reference>
<proteinExistence type="predicted"/>
<dbReference type="STRING" id="442899.SAMN05720591_10634"/>
<dbReference type="AlphaFoldDB" id="A0A511WZI8"/>
<keyword evidence="2" id="KW-1185">Reference proteome</keyword>
<accession>A0A511WZI8</accession>
<name>A0A511WZI8_9BACI</name>
<evidence type="ECO:0000313" key="1">
    <source>
        <dbReference type="EMBL" id="GEN56112.1"/>
    </source>
</evidence>
<organism evidence="1 2">
    <name type="scientific">Halolactibacillus alkaliphilus</name>
    <dbReference type="NCBI Taxonomy" id="442899"/>
    <lineage>
        <taxon>Bacteria</taxon>
        <taxon>Bacillati</taxon>
        <taxon>Bacillota</taxon>
        <taxon>Bacilli</taxon>
        <taxon>Bacillales</taxon>
        <taxon>Bacillaceae</taxon>
        <taxon>Halolactibacillus</taxon>
    </lineage>
</organism>
<sequence length="76" mass="8659">MDFTQNQRLMQITENTLIIGVDIAKRKHVARAIDDRGRDLVKRLVFENTLPGLKHSSKSNDAQTLLLAWNQQDTIG</sequence>
<protein>
    <submittedName>
        <fullName evidence="1">Uncharacterized protein</fullName>
    </submittedName>
</protein>
<evidence type="ECO:0000313" key="2">
    <source>
        <dbReference type="Proteomes" id="UP000321400"/>
    </source>
</evidence>
<gene>
    <name evidence="1" type="ORF">HAL01_05760</name>
</gene>
<dbReference type="EMBL" id="BJYE01000005">
    <property type="protein sequence ID" value="GEN56112.1"/>
    <property type="molecule type" value="Genomic_DNA"/>
</dbReference>
<comment type="caution">
    <text evidence="1">The sequence shown here is derived from an EMBL/GenBank/DDBJ whole genome shotgun (WGS) entry which is preliminary data.</text>
</comment>